<dbReference type="Proteomes" id="UP001200513">
    <property type="component" value="Chromosome"/>
</dbReference>
<sequence>MSSTFNDLEQILELVREEVKNAIDEYKKTAPEFKKQIDELFSFSVDFEKSTSKIIQLIMDYAEKPHNALPIIPSIMDTTQDLITTQKNYDRAKRFPHLFPYNLTALRSQYLQLKQLWNKKIWILIVRAKLSTRVQRSIWSALEKLNQFDFGGDATI</sequence>
<protein>
    <submittedName>
        <fullName evidence="2">Uncharacterized protein</fullName>
    </submittedName>
</protein>
<keyword evidence="1" id="KW-0175">Coiled coil</keyword>
<evidence type="ECO:0000256" key="1">
    <source>
        <dbReference type="SAM" id="Coils"/>
    </source>
</evidence>
<organism evidence="2">
    <name type="scientific">Candidatus Heimdallarchaeum endolithica</name>
    <dbReference type="NCBI Taxonomy" id="2876572"/>
    <lineage>
        <taxon>Archaea</taxon>
        <taxon>Promethearchaeati</taxon>
        <taxon>Candidatus Heimdallarchaeota</taxon>
        <taxon>Candidatus Heimdallarchaeia (ex Rinke et al. 2021) (nom. nud.)</taxon>
        <taxon>Candidatus Heimdallarchaeales</taxon>
        <taxon>Candidatus Heimdallarchaeaceae</taxon>
        <taxon>Candidatus Heimdallarchaeum</taxon>
    </lineage>
</organism>
<proteinExistence type="predicted"/>
<name>A0A9Y1FNB8_9ARCH</name>
<dbReference type="EMBL" id="CP084167">
    <property type="protein sequence ID" value="UJG43587.1"/>
    <property type="molecule type" value="Genomic_DNA"/>
</dbReference>
<feature type="coiled-coil region" evidence="1">
    <location>
        <begin position="5"/>
        <end position="36"/>
    </location>
</feature>
<dbReference type="AlphaFoldDB" id="A0A9Y1FNB8"/>
<evidence type="ECO:0000313" key="2">
    <source>
        <dbReference type="EMBL" id="UJG43587.1"/>
    </source>
</evidence>
<gene>
    <name evidence="2" type="ORF">K9W46_00045</name>
</gene>
<accession>A0A9Y1FNB8</accession>
<reference evidence="2" key="1">
    <citation type="journal article" date="2022" name="Nat. Microbiol.">
        <title>Unique mobile elements and scalable gene flow at the prokaryote-eukaryote boundary revealed by circularized Asgard archaea genomes.</title>
        <authorList>
            <person name="Wu F."/>
            <person name="Speth D.R."/>
            <person name="Philosof A."/>
            <person name="Cremiere A."/>
            <person name="Narayanan A."/>
            <person name="Barco R.A."/>
            <person name="Connon S.A."/>
            <person name="Amend J.P."/>
            <person name="Antoshechkin I.A."/>
            <person name="Orphan V.J."/>
        </authorList>
    </citation>
    <scope>NUCLEOTIDE SEQUENCE</scope>
    <source>
        <strain evidence="2">PR6</strain>
    </source>
</reference>